<gene>
    <name evidence="2" type="ORF">A3D65_03505</name>
</gene>
<accession>A0A1G2D6W3</accession>
<comment type="caution">
    <text evidence="2">The sequence shown here is derived from an EMBL/GenBank/DDBJ whole genome shotgun (WGS) entry which is preliminary data.</text>
</comment>
<evidence type="ECO:0000313" key="2">
    <source>
        <dbReference type="EMBL" id="OGZ09202.1"/>
    </source>
</evidence>
<evidence type="ECO:0000313" key="3">
    <source>
        <dbReference type="Proteomes" id="UP000177996"/>
    </source>
</evidence>
<keyword evidence="1" id="KW-1133">Transmembrane helix</keyword>
<protein>
    <submittedName>
        <fullName evidence="2">Uncharacterized protein</fullName>
    </submittedName>
</protein>
<organism evidence="2 3">
    <name type="scientific">Candidatus Lloydbacteria bacterium RIFCSPHIGHO2_02_FULL_50_13</name>
    <dbReference type="NCBI Taxonomy" id="1798661"/>
    <lineage>
        <taxon>Bacteria</taxon>
        <taxon>Candidatus Lloydiibacteriota</taxon>
    </lineage>
</organism>
<feature type="transmembrane region" description="Helical" evidence="1">
    <location>
        <begin position="6"/>
        <end position="23"/>
    </location>
</feature>
<dbReference type="Proteomes" id="UP000177996">
    <property type="component" value="Unassembled WGS sequence"/>
</dbReference>
<evidence type="ECO:0000256" key="1">
    <source>
        <dbReference type="SAM" id="Phobius"/>
    </source>
</evidence>
<dbReference type="AlphaFoldDB" id="A0A1G2D6W3"/>
<keyword evidence="1" id="KW-0812">Transmembrane</keyword>
<proteinExistence type="predicted"/>
<dbReference type="STRING" id="1798661.A3D65_03505"/>
<keyword evidence="1" id="KW-0472">Membrane</keyword>
<dbReference type="EMBL" id="MHLL01000023">
    <property type="protein sequence ID" value="OGZ09202.1"/>
    <property type="molecule type" value="Genomic_DNA"/>
</dbReference>
<name>A0A1G2D6W3_9BACT</name>
<reference evidence="2 3" key="1">
    <citation type="journal article" date="2016" name="Nat. Commun.">
        <title>Thousands of microbial genomes shed light on interconnected biogeochemical processes in an aquifer system.</title>
        <authorList>
            <person name="Anantharaman K."/>
            <person name="Brown C.T."/>
            <person name="Hug L.A."/>
            <person name="Sharon I."/>
            <person name="Castelle C.J."/>
            <person name="Probst A.J."/>
            <person name="Thomas B.C."/>
            <person name="Singh A."/>
            <person name="Wilkins M.J."/>
            <person name="Karaoz U."/>
            <person name="Brodie E.L."/>
            <person name="Williams K.H."/>
            <person name="Hubbard S.S."/>
            <person name="Banfield J.F."/>
        </authorList>
    </citation>
    <scope>NUCLEOTIDE SEQUENCE [LARGE SCALE GENOMIC DNA]</scope>
</reference>
<sequence length="152" mass="16688">MKYIGYILPVLIIALFAYLFFGMEQGTENVDQSANTSRLKETAWEMKTDNQGGVTVKVTPLQLSGTEWKFDIAFDTHSGSLDQDLMLIATLSGDEGVAYKPVAWEGAGPGGHHREGVLVFDAVNPMPSSVELKMKDIGGVSERSFEWNSAQR</sequence>